<feature type="domain" description="HTH tetR-type" evidence="5">
    <location>
        <begin position="12"/>
        <end position="72"/>
    </location>
</feature>
<keyword evidence="2 4" id="KW-0238">DNA-binding</keyword>
<dbReference type="InterPro" id="IPR009057">
    <property type="entry name" value="Homeodomain-like_sf"/>
</dbReference>
<dbReference type="SUPFAM" id="SSF46689">
    <property type="entry name" value="Homeodomain-like"/>
    <property type="match status" value="1"/>
</dbReference>
<dbReference type="OrthoDB" id="63332at2"/>
<evidence type="ECO:0000256" key="3">
    <source>
        <dbReference type="ARBA" id="ARBA00023163"/>
    </source>
</evidence>
<dbReference type="STRING" id="492660.SAMN05192566_1397"/>
<dbReference type="GO" id="GO:0003700">
    <property type="term" value="F:DNA-binding transcription factor activity"/>
    <property type="evidence" value="ECO:0007669"/>
    <property type="project" value="TreeGrafter"/>
</dbReference>
<dbReference type="PRINTS" id="PR00455">
    <property type="entry name" value="HTHTETR"/>
</dbReference>
<evidence type="ECO:0000256" key="2">
    <source>
        <dbReference type="ARBA" id="ARBA00023125"/>
    </source>
</evidence>
<dbReference type="Pfam" id="PF13305">
    <property type="entry name" value="TetR_C_33"/>
    <property type="match status" value="1"/>
</dbReference>
<dbReference type="Gene3D" id="1.10.357.10">
    <property type="entry name" value="Tetracycline Repressor, domain 2"/>
    <property type="match status" value="1"/>
</dbReference>
<dbReference type="PANTHER" id="PTHR30055:SF234">
    <property type="entry name" value="HTH-TYPE TRANSCRIPTIONAL REGULATOR BETI"/>
    <property type="match status" value="1"/>
</dbReference>
<dbReference type="InterPro" id="IPR025996">
    <property type="entry name" value="MT1864/Rv1816-like_C"/>
</dbReference>
<name>A0A1G9CDA5_9PROT</name>
<dbReference type="Proteomes" id="UP000198629">
    <property type="component" value="Unassembled WGS sequence"/>
</dbReference>
<dbReference type="SUPFAM" id="SSF48498">
    <property type="entry name" value="Tetracyclin repressor-like, C-terminal domain"/>
    <property type="match status" value="1"/>
</dbReference>
<dbReference type="PANTHER" id="PTHR30055">
    <property type="entry name" value="HTH-TYPE TRANSCRIPTIONAL REGULATOR RUTR"/>
    <property type="match status" value="1"/>
</dbReference>
<proteinExistence type="predicted"/>
<accession>A0A1G9CDA5</accession>
<organism evidence="6 7">
    <name type="scientific">Methylophilus rhizosphaerae</name>
    <dbReference type="NCBI Taxonomy" id="492660"/>
    <lineage>
        <taxon>Bacteria</taxon>
        <taxon>Pseudomonadati</taxon>
        <taxon>Pseudomonadota</taxon>
        <taxon>Betaproteobacteria</taxon>
        <taxon>Nitrosomonadales</taxon>
        <taxon>Methylophilaceae</taxon>
        <taxon>Methylophilus</taxon>
    </lineage>
</organism>
<evidence type="ECO:0000256" key="1">
    <source>
        <dbReference type="ARBA" id="ARBA00023015"/>
    </source>
</evidence>
<dbReference type="PROSITE" id="PS50977">
    <property type="entry name" value="HTH_TETR_2"/>
    <property type="match status" value="1"/>
</dbReference>
<keyword evidence="1" id="KW-0805">Transcription regulation</keyword>
<dbReference type="InterPro" id="IPR001647">
    <property type="entry name" value="HTH_TetR"/>
</dbReference>
<dbReference type="GO" id="GO:0000976">
    <property type="term" value="F:transcription cis-regulatory region binding"/>
    <property type="evidence" value="ECO:0007669"/>
    <property type="project" value="TreeGrafter"/>
</dbReference>
<evidence type="ECO:0000259" key="5">
    <source>
        <dbReference type="PROSITE" id="PS50977"/>
    </source>
</evidence>
<keyword evidence="7" id="KW-1185">Reference proteome</keyword>
<reference evidence="7" key="1">
    <citation type="submission" date="2016-10" db="EMBL/GenBank/DDBJ databases">
        <authorList>
            <person name="Varghese N."/>
            <person name="Submissions S."/>
        </authorList>
    </citation>
    <scope>NUCLEOTIDE SEQUENCE [LARGE SCALE GENOMIC DNA]</scope>
    <source>
        <strain evidence="7">CBMB127</strain>
    </source>
</reference>
<keyword evidence="3" id="KW-0804">Transcription</keyword>
<dbReference type="InterPro" id="IPR050109">
    <property type="entry name" value="HTH-type_TetR-like_transc_reg"/>
</dbReference>
<dbReference type="AlphaFoldDB" id="A0A1G9CDA5"/>
<evidence type="ECO:0000313" key="7">
    <source>
        <dbReference type="Proteomes" id="UP000198629"/>
    </source>
</evidence>
<feature type="DNA-binding region" description="H-T-H motif" evidence="4">
    <location>
        <begin position="35"/>
        <end position="54"/>
    </location>
</feature>
<protein>
    <submittedName>
        <fullName evidence="6">Transcriptional regulator, TetR family</fullName>
    </submittedName>
</protein>
<gene>
    <name evidence="6" type="ORF">SAMN05192566_1397</name>
</gene>
<dbReference type="InterPro" id="IPR036271">
    <property type="entry name" value="Tet_transcr_reg_TetR-rel_C_sf"/>
</dbReference>
<evidence type="ECO:0000256" key="4">
    <source>
        <dbReference type="PROSITE-ProRule" id="PRU00335"/>
    </source>
</evidence>
<sequence>MPPKVKTEAEKQVLRTGIIDAARELFIHNGVEAVTMRAVANKIGYSATSIYLYFNDKEQLLRAVVDADVLKLAQALQSTLSISDPLQRFLQFGQHYVQFALTNPNHYRMMFMTQHPPCDPALSSIEQNNPEQDAYSQLIGVVTSACEAGVFKPELTDPTLIAQTVWAAMHGLCSLQINLADDAWIDWRPLETRIDAMVQTCMYGLLKESHHE</sequence>
<evidence type="ECO:0000313" key="6">
    <source>
        <dbReference type="EMBL" id="SDK49617.1"/>
    </source>
</evidence>
<dbReference type="RefSeq" id="WP_091471449.1">
    <property type="nucleotide sequence ID" value="NZ_FNFX01000003.1"/>
</dbReference>
<dbReference type="Pfam" id="PF00440">
    <property type="entry name" value="TetR_N"/>
    <property type="match status" value="1"/>
</dbReference>
<dbReference type="EMBL" id="FNFX01000003">
    <property type="protein sequence ID" value="SDK49617.1"/>
    <property type="molecule type" value="Genomic_DNA"/>
</dbReference>